<evidence type="ECO:0000313" key="7">
    <source>
        <dbReference type="EMBL" id="MED6254093.1"/>
    </source>
</evidence>
<dbReference type="Pfam" id="PF01369">
    <property type="entry name" value="Sec7"/>
    <property type="match status" value="1"/>
</dbReference>
<evidence type="ECO:0000256" key="3">
    <source>
        <dbReference type="ARBA" id="ARBA00023136"/>
    </source>
</evidence>
<organism evidence="7 8">
    <name type="scientific">Ataeniobius toweri</name>
    <dbReference type="NCBI Taxonomy" id="208326"/>
    <lineage>
        <taxon>Eukaryota</taxon>
        <taxon>Metazoa</taxon>
        <taxon>Chordata</taxon>
        <taxon>Craniata</taxon>
        <taxon>Vertebrata</taxon>
        <taxon>Euteleostomi</taxon>
        <taxon>Actinopterygii</taxon>
        <taxon>Neopterygii</taxon>
        <taxon>Teleostei</taxon>
        <taxon>Neoteleostei</taxon>
        <taxon>Acanthomorphata</taxon>
        <taxon>Ovalentaria</taxon>
        <taxon>Atherinomorphae</taxon>
        <taxon>Cyprinodontiformes</taxon>
        <taxon>Goodeidae</taxon>
        <taxon>Ataeniobius</taxon>
    </lineage>
</organism>
<feature type="domain" description="PH" evidence="5">
    <location>
        <begin position="849"/>
        <end position="958"/>
    </location>
</feature>
<sequence>MEEESLCTSLPDVVEAELPQDLQTLADQSINGEQEDLVFGEEAEINQTEEENTASHKSVEVEQFEETLWSLQPITCTRSSLSFATVGWDMPNSSAVTASFMTDSSLANELYSEGVTSLSSTSFFHHHQPQDVTVVPFKQEDKKEQDEVDTQPLNSAAESAGNDSKPCDAVDVKEPTKQEKEDSAAEQFESNDEIAQRRDSEENEERSVTSDEDSSETTESQCSSEAVDAFLDVKLEKEQEVGVLLSEQEDSEGEQSPTNGVESDGAKEDWNEVQEEQGSSNVSNEEEPALADSFETEQEHEKESEGQEQQSFSAVSYEEEPSVADCVETQEEHQDVSEVEEQQSLTNVSNKEEREEAQTVTSLSYLEVPEEVLQTDNTRINAPTDRLKDLQALELPEDGEHSGDKEDIETPDWLDDDLSRLPEEMCEDVDEKVDPELSESEDNNEEVSEQLAEKAEDVENSPERVEEAENLEKSNSSEQQECDQDRVDSLQPESSASESGETSEEPKQMHAEDSDQSEQRMDQSPVMASPNWLTTLEIPEDQIEQRACDEAKGSTVAGNPSEQNELPQQTACSSEEPGPSDKMNESEMAEQLSPETEAPLENQEAELNHMDQQAEMPDQTGDDNFPDNGNALEVVANGDKHDDSVVPYINGGEVERDKACQLAEQLFKLENIQRSDVVKHLDKDNDFSRAVGEQYLKFFDFYSQTLDQALRSFLKVVVLIGETQERERVLQHFSNRFHECNPDSYSSSGTVLALTCALMLLNTDLHGQNVGKSMSSSKFVTNLDGMNEGGNFSKELLKSLYNSIKSEPLEWAVGEEELKNLVDESAGDDAPLRLKSNPFLDVPQDKKASVVKQGFLQRKLHADINGKRTPWGKRGWKTFFGVMKGMTLYLQKDDYRRDQPVNEDMVGVHHSLAEPAADYTKKPHVFRLQTADWRVFLFQAPSKAEMNSWISRINLVSALHSSPPFPAAVGSQRRFFRPILPASKSAHPLERQLQCHSGKLDSFKADLLYQQENPPDSKKAKARDLEEHRVRTEYLQYEVCRYETYIQVLEAWKSVQKTEDKALDNANLNLFDKAACADCKEEEDEEETGLKRSYSSPSLDLELAPPTIIKVKRNISERRTYRRTVVPRINKEA</sequence>
<dbReference type="InterPro" id="IPR035999">
    <property type="entry name" value="Sec7_dom_sf"/>
</dbReference>
<feature type="compositionally biased region" description="Acidic residues" evidence="4">
    <location>
        <begin position="284"/>
        <end position="296"/>
    </location>
</feature>
<feature type="compositionally biased region" description="Basic and acidic residues" evidence="4">
    <location>
        <begin position="165"/>
        <end position="183"/>
    </location>
</feature>
<proteinExistence type="predicted"/>
<dbReference type="PRINTS" id="PR00683">
    <property type="entry name" value="SPECTRINPH"/>
</dbReference>
<dbReference type="Gene3D" id="1.10.1000.11">
    <property type="entry name" value="Arf Nucleotide-binding Site Opener,domain 2"/>
    <property type="match status" value="1"/>
</dbReference>
<dbReference type="SUPFAM" id="SSF50729">
    <property type="entry name" value="PH domain-like"/>
    <property type="match status" value="1"/>
</dbReference>
<comment type="caution">
    <text evidence="7">The sequence shown here is derived from an EMBL/GenBank/DDBJ whole genome shotgun (WGS) entry which is preliminary data.</text>
</comment>
<evidence type="ECO:0000256" key="1">
    <source>
        <dbReference type="ARBA" id="ARBA00004632"/>
    </source>
</evidence>
<feature type="compositionally biased region" description="Basic and acidic residues" evidence="4">
    <location>
        <begin position="231"/>
        <end position="240"/>
    </location>
</feature>
<evidence type="ECO:0000256" key="4">
    <source>
        <dbReference type="SAM" id="MobiDB-lite"/>
    </source>
</evidence>
<dbReference type="SUPFAM" id="SSF48425">
    <property type="entry name" value="Sec7 domain"/>
    <property type="match status" value="1"/>
</dbReference>
<dbReference type="Proteomes" id="UP001345963">
    <property type="component" value="Unassembled WGS sequence"/>
</dbReference>
<feature type="compositionally biased region" description="Basic and acidic residues" evidence="4">
    <location>
        <begin position="504"/>
        <end position="521"/>
    </location>
</feature>
<dbReference type="InterPro" id="IPR011993">
    <property type="entry name" value="PH-like_dom_sf"/>
</dbReference>
<dbReference type="Gene3D" id="2.30.29.30">
    <property type="entry name" value="Pleckstrin-homology domain (PH domain)/Phosphotyrosine-binding domain (PTB)"/>
    <property type="match status" value="1"/>
</dbReference>
<dbReference type="PROSITE" id="PS50003">
    <property type="entry name" value="PH_DOMAIN"/>
    <property type="match status" value="1"/>
</dbReference>
<dbReference type="InterPro" id="IPR000904">
    <property type="entry name" value="Sec7_dom"/>
</dbReference>
<dbReference type="InterPro" id="IPR001849">
    <property type="entry name" value="PH_domain"/>
</dbReference>
<feature type="region of interest" description="Disordered" evidence="4">
    <location>
        <begin position="140"/>
        <end position="360"/>
    </location>
</feature>
<dbReference type="CDD" id="cd00171">
    <property type="entry name" value="Sec7"/>
    <property type="match status" value="1"/>
</dbReference>
<keyword evidence="3" id="KW-0472">Membrane</keyword>
<feature type="domain" description="SEC7" evidence="6">
    <location>
        <begin position="626"/>
        <end position="807"/>
    </location>
</feature>
<accession>A0ABU7BUM9</accession>
<dbReference type="PANTHER" id="PTHR10663:SF338">
    <property type="entry name" value="PH AND SEC7 DOMAIN-CONTAINING PROTEIN 4"/>
    <property type="match status" value="1"/>
</dbReference>
<feature type="compositionally biased region" description="Acidic residues" evidence="4">
    <location>
        <begin position="424"/>
        <end position="448"/>
    </location>
</feature>
<feature type="region of interest" description="Disordered" evidence="4">
    <location>
        <begin position="374"/>
        <end position="599"/>
    </location>
</feature>
<evidence type="ECO:0000256" key="2">
    <source>
        <dbReference type="ARBA" id="ARBA00022475"/>
    </source>
</evidence>
<dbReference type="InterPro" id="IPR001605">
    <property type="entry name" value="PH_dom-spectrin-type"/>
</dbReference>
<feature type="compositionally biased region" description="Polar residues" evidence="4">
    <location>
        <begin position="556"/>
        <end position="573"/>
    </location>
</feature>
<dbReference type="PANTHER" id="PTHR10663">
    <property type="entry name" value="GUANYL-NUCLEOTIDE EXCHANGE FACTOR"/>
    <property type="match status" value="1"/>
</dbReference>
<dbReference type="PROSITE" id="PS50190">
    <property type="entry name" value="SEC7"/>
    <property type="match status" value="1"/>
</dbReference>
<keyword evidence="2" id="KW-1003">Cell membrane</keyword>
<protein>
    <recommendedName>
        <fullName evidence="9">PH and SEC7 domain-containing protein 4</fullName>
    </recommendedName>
</protein>
<dbReference type="EMBL" id="JAHUTI010069163">
    <property type="protein sequence ID" value="MED6254093.1"/>
    <property type="molecule type" value="Genomic_DNA"/>
</dbReference>
<evidence type="ECO:0008006" key="9">
    <source>
        <dbReference type="Google" id="ProtNLM"/>
    </source>
</evidence>
<dbReference type="SMART" id="SM00222">
    <property type="entry name" value="Sec7"/>
    <property type="match status" value="1"/>
</dbReference>
<evidence type="ECO:0000313" key="8">
    <source>
        <dbReference type="Proteomes" id="UP001345963"/>
    </source>
</evidence>
<dbReference type="CDD" id="cd13295">
    <property type="entry name" value="PH_EFA6"/>
    <property type="match status" value="1"/>
</dbReference>
<reference evidence="7 8" key="1">
    <citation type="submission" date="2021-07" db="EMBL/GenBank/DDBJ databases">
        <authorList>
            <person name="Palmer J.M."/>
        </authorList>
    </citation>
    <scope>NUCLEOTIDE SEQUENCE [LARGE SCALE GENOMIC DNA]</scope>
    <source>
        <strain evidence="7 8">AT_MEX2019</strain>
        <tissue evidence="7">Muscle</tissue>
    </source>
</reference>
<dbReference type="InterPro" id="IPR041681">
    <property type="entry name" value="PH_9"/>
</dbReference>
<feature type="compositionally biased region" description="Acidic residues" evidence="4">
    <location>
        <begin position="406"/>
        <end position="416"/>
    </location>
</feature>
<name>A0ABU7BUM9_9TELE</name>
<evidence type="ECO:0000259" key="5">
    <source>
        <dbReference type="PROSITE" id="PS50003"/>
    </source>
</evidence>
<feature type="compositionally biased region" description="Basic and acidic residues" evidence="4">
    <location>
        <begin position="543"/>
        <end position="552"/>
    </location>
</feature>
<dbReference type="Pfam" id="PF15410">
    <property type="entry name" value="PH_9"/>
    <property type="match status" value="1"/>
</dbReference>
<keyword evidence="8" id="KW-1185">Reference proteome</keyword>
<gene>
    <name evidence="7" type="ORF">ATANTOWER_015502</name>
</gene>
<comment type="subcellular location">
    <subcellularLocation>
        <location evidence="1">Cell projection</location>
        <location evidence="1">Ruffle membrane</location>
    </subcellularLocation>
</comment>
<evidence type="ECO:0000259" key="6">
    <source>
        <dbReference type="PROSITE" id="PS50190"/>
    </source>
</evidence>
<feature type="region of interest" description="Disordered" evidence="4">
    <location>
        <begin position="615"/>
        <end position="639"/>
    </location>
</feature>
<feature type="compositionally biased region" description="Basic and acidic residues" evidence="4">
    <location>
        <begin position="194"/>
        <end position="209"/>
    </location>
</feature>
<dbReference type="InterPro" id="IPR023394">
    <property type="entry name" value="Sec7_C_sf"/>
</dbReference>
<feature type="compositionally biased region" description="Basic and acidic residues" evidence="4">
    <location>
        <begin position="451"/>
        <end position="472"/>
    </location>
</feature>
<dbReference type="SMART" id="SM00233">
    <property type="entry name" value="PH"/>
    <property type="match status" value="1"/>
</dbReference>